<dbReference type="Proteomes" id="UP000203373">
    <property type="component" value="Segment"/>
</dbReference>
<proteinExistence type="predicted"/>
<sequence>MIITKFVDVKINTNNYSYFLDLGYELEPLGAPKHGHKCQTIRAKVSDLKDGSNKEVQCICDKCGTEFKQRIARNTDVCYPCRRHEALIGNTNGKANKGKTLPHMQGENHPRWNPNKSEYFAYASKVRAVTYACKDEWMAWENADKIGLCGVEGAYQLDHKVSVAYGFYNHIPAEIIGQLSNLEIITWESNRAKSKSSSIDLWDLLS</sequence>
<protein>
    <submittedName>
        <fullName evidence="1">Uncharacterized protein</fullName>
    </submittedName>
</protein>
<gene>
    <name evidence="1" type="ORF">QL01_169</name>
</gene>
<evidence type="ECO:0000313" key="1">
    <source>
        <dbReference type="EMBL" id="AKU42826.1"/>
    </source>
</evidence>
<dbReference type="EMBL" id="KT176190">
    <property type="protein sequence ID" value="AKU42826.1"/>
    <property type="molecule type" value="Genomic_DNA"/>
</dbReference>
<dbReference type="KEGG" id="vg:26629888"/>
<name>A0A0K1LJY1_9CAUD</name>
<dbReference type="GeneID" id="26629888"/>
<dbReference type="RefSeq" id="YP_009202900.1">
    <property type="nucleotide sequence ID" value="NC_028847.1"/>
</dbReference>
<accession>A0A0K1LJY1</accession>
<reference evidence="2" key="1">
    <citation type="submission" date="2015-06" db="EMBL/GenBank/DDBJ databases">
        <title>Isolation and characterization of a T4-like phage QL01 with wide host range against APEC.</title>
        <authorList>
            <person name="Xu J."/>
            <person name="Chen M."/>
            <person name="Zhang W."/>
        </authorList>
    </citation>
    <scope>NUCLEOTIDE SEQUENCE [LARGE SCALE GENOMIC DNA]</scope>
</reference>
<organism evidence="1 2">
    <name type="scientific">Escherichia phage QL01</name>
    <dbReference type="NCBI Taxonomy" id="1673871"/>
    <lineage>
        <taxon>Viruses</taxon>
        <taxon>Duplodnaviria</taxon>
        <taxon>Heunggongvirae</taxon>
        <taxon>Uroviricota</taxon>
        <taxon>Caudoviricetes</taxon>
        <taxon>Pantevenvirales</taxon>
        <taxon>Straboviridae</taxon>
        <taxon>Tevenvirinae</taxon>
        <taxon>Dhakavirus</taxon>
        <taxon>Dhakavirus ql01</taxon>
    </lineage>
</organism>
<keyword evidence="2" id="KW-1185">Reference proteome</keyword>
<evidence type="ECO:0000313" key="2">
    <source>
        <dbReference type="Proteomes" id="UP000203373"/>
    </source>
</evidence>